<proteinExistence type="predicted"/>
<reference evidence="1" key="2">
    <citation type="journal article" date="2015" name="Fish Shellfish Immunol.">
        <title>Early steps in the European eel (Anguilla anguilla)-Vibrio vulnificus interaction in the gills: Role of the RtxA13 toxin.</title>
        <authorList>
            <person name="Callol A."/>
            <person name="Pajuelo D."/>
            <person name="Ebbesson L."/>
            <person name="Teles M."/>
            <person name="MacKenzie S."/>
            <person name="Amaro C."/>
        </authorList>
    </citation>
    <scope>NUCLEOTIDE SEQUENCE</scope>
</reference>
<reference evidence="1" key="1">
    <citation type="submission" date="2014-11" db="EMBL/GenBank/DDBJ databases">
        <authorList>
            <person name="Amaro Gonzalez C."/>
        </authorList>
    </citation>
    <scope>NUCLEOTIDE SEQUENCE</scope>
</reference>
<accession>A0A0E9PM01</accession>
<sequence>MMSLKSQITNDNWDYTAVGCVLWEIILVSTVELNSP</sequence>
<name>A0A0E9PM01_ANGAN</name>
<organism evidence="1">
    <name type="scientific">Anguilla anguilla</name>
    <name type="common">European freshwater eel</name>
    <name type="synonym">Muraena anguilla</name>
    <dbReference type="NCBI Taxonomy" id="7936"/>
    <lineage>
        <taxon>Eukaryota</taxon>
        <taxon>Metazoa</taxon>
        <taxon>Chordata</taxon>
        <taxon>Craniata</taxon>
        <taxon>Vertebrata</taxon>
        <taxon>Euteleostomi</taxon>
        <taxon>Actinopterygii</taxon>
        <taxon>Neopterygii</taxon>
        <taxon>Teleostei</taxon>
        <taxon>Anguilliformes</taxon>
        <taxon>Anguillidae</taxon>
        <taxon>Anguilla</taxon>
    </lineage>
</organism>
<dbReference type="AlphaFoldDB" id="A0A0E9PM01"/>
<protein>
    <submittedName>
        <fullName evidence="1">Uncharacterized protein</fullName>
    </submittedName>
</protein>
<evidence type="ECO:0000313" key="1">
    <source>
        <dbReference type="EMBL" id="JAH05302.1"/>
    </source>
</evidence>
<dbReference type="EMBL" id="GBXM01103275">
    <property type="protein sequence ID" value="JAH05302.1"/>
    <property type="molecule type" value="Transcribed_RNA"/>
</dbReference>